<evidence type="ECO:0000313" key="5">
    <source>
        <dbReference type="Proteomes" id="UP000291485"/>
    </source>
</evidence>
<evidence type="ECO:0000256" key="2">
    <source>
        <dbReference type="SAM" id="SignalP"/>
    </source>
</evidence>
<organism evidence="4 5">
    <name type="scientific">Pedobacter frigidisoli</name>
    <dbReference type="NCBI Taxonomy" id="2530455"/>
    <lineage>
        <taxon>Bacteria</taxon>
        <taxon>Pseudomonadati</taxon>
        <taxon>Bacteroidota</taxon>
        <taxon>Sphingobacteriia</taxon>
        <taxon>Sphingobacteriales</taxon>
        <taxon>Sphingobacteriaceae</taxon>
        <taxon>Pedobacter</taxon>
    </lineage>
</organism>
<dbReference type="InterPro" id="IPR050300">
    <property type="entry name" value="GDXG_lipolytic_enzyme"/>
</dbReference>
<keyword evidence="5" id="KW-1185">Reference proteome</keyword>
<evidence type="ECO:0000259" key="3">
    <source>
        <dbReference type="Pfam" id="PF20434"/>
    </source>
</evidence>
<dbReference type="Gene3D" id="3.40.50.1820">
    <property type="entry name" value="alpha/beta hydrolase"/>
    <property type="match status" value="1"/>
</dbReference>
<name>A0A4R0P5B5_9SPHI</name>
<gene>
    <name evidence="4" type="ORF">EZ449_13825</name>
</gene>
<evidence type="ECO:0000313" key="4">
    <source>
        <dbReference type="EMBL" id="TCD07613.1"/>
    </source>
</evidence>
<protein>
    <submittedName>
        <fullName evidence="4">Alpha/beta hydrolase</fullName>
    </submittedName>
</protein>
<accession>A0A4R0P5B5</accession>
<reference evidence="4 5" key="1">
    <citation type="submission" date="2019-02" db="EMBL/GenBank/DDBJ databases">
        <title>Pedobacter sp. RP-3-11 sp. nov., isolated from Arctic soil.</title>
        <authorList>
            <person name="Dahal R.H."/>
        </authorList>
    </citation>
    <scope>NUCLEOTIDE SEQUENCE [LARGE SCALE GENOMIC DNA]</scope>
    <source>
        <strain evidence="4 5">RP-3-11</strain>
    </source>
</reference>
<evidence type="ECO:0000256" key="1">
    <source>
        <dbReference type="ARBA" id="ARBA00022801"/>
    </source>
</evidence>
<dbReference type="Proteomes" id="UP000291485">
    <property type="component" value="Unassembled WGS sequence"/>
</dbReference>
<feature type="domain" description="BD-FAE-like" evidence="3">
    <location>
        <begin position="56"/>
        <end position="277"/>
    </location>
</feature>
<dbReference type="InterPro" id="IPR049492">
    <property type="entry name" value="BD-FAE-like_dom"/>
</dbReference>
<comment type="caution">
    <text evidence="4">The sequence shown here is derived from an EMBL/GenBank/DDBJ whole genome shotgun (WGS) entry which is preliminary data.</text>
</comment>
<dbReference type="InterPro" id="IPR029058">
    <property type="entry name" value="AB_hydrolase_fold"/>
</dbReference>
<dbReference type="EMBL" id="SJSN01000010">
    <property type="protein sequence ID" value="TCD07613.1"/>
    <property type="molecule type" value="Genomic_DNA"/>
</dbReference>
<keyword evidence="1 4" id="KW-0378">Hydrolase</keyword>
<dbReference type="Pfam" id="PF20434">
    <property type="entry name" value="BD-FAE"/>
    <property type="match status" value="1"/>
</dbReference>
<dbReference type="SUPFAM" id="SSF53474">
    <property type="entry name" value="alpha/beta-Hydrolases"/>
    <property type="match status" value="1"/>
</dbReference>
<proteinExistence type="predicted"/>
<dbReference type="GO" id="GO:0016787">
    <property type="term" value="F:hydrolase activity"/>
    <property type="evidence" value="ECO:0007669"/>
    <property type="project" value="UniProtKB-KW"/>
</dbReference>
<dbReference type="OrthoDB" id="9777975at2"/>
<feature type="signal peptide" evidence="2">
    <location>
        <begin position="1"/>
        <end position="31"/>
    </location>
</feature>
<feature type="chain" id="PRO_5020845303" evidence="2">
    <location>
        <begin position="32"/>
        <end position="315"/>
    </location>
</feature>
<dbReference type="PANTHER" id="PTHR48081">
    <property type="entry name" value="AB HYDROLASE SUPERFAMILY PROTEIN C4A8.06C"/>
    <property type="match status" value="1"/>
</dbReference>
<dbReference type="AlphaFoldDB" id="A0A4R0P5B5"/>
<sequence>MPILVYLMRNMRKIILSILLTLVGNSLFAQAELPFSQRETTYDRRDGASLTLTILTPKNANGKGIISLMSGNFVSDYNSFTAYRERALPFVRHGYTVFLVMHRSAPRFALPDMLEDVQRAVQFVRYHAADYNIDPARLGITGTSSGGHLALLTALSKDVADPISKDPIAKVSTRLQAVAVFCPPTDLLNFGRTDYNLAADKPTLVKVGVLGAFGYTNWDSATRTYIPIDNLQQRRKIDSLMSPAQVAGKNAPPTFLMHGDKDPLVPIQQSQTLATRLHYLHVPVKLVVKPGAAHGWKGMDEDEHEFNAWFDLHLR</sequence>
<keyword evidence="2" id="KW-0732">Signal</keyword>